<keyword evidence="6 10" id="KW-0594">Phospholipid biosynthesis</keyword>
<dbReference type="GO" id="GO:0043811">
    <property type="term" value="F:phosphate:acyl-[acyl carrier protein] acyltransferase activity"/>
    <property type="evidence" value="ECO:0007669"/>
    <property type="project" value="UniProtKB-EC"/>
</dbReference>
<dbReference type="EMBL" id="JALBUT010000001">
    <property type="protein sequence ID" value="MDX8414694.1"/>
    <property type="molecule type" value="Genomic_DNA"/>
</dbReference>
<accession>A0ABU4WDR3</accession>
<evidence type="ECO:0000256" key="10">
    <source>
        <dbReference type="HAMAP-Rule" id="MF_00019"/>
    </source>
</evidence>
<evidence type="ECO:0000256" key="3">
    <source>
        <dbReference type="ARBA" id="ARBA00022516"/>
    </source>
</evidence>
<evidence type="ECO:0000256" key="6">
    <source>
        <dbReference type="ARBA" id="ARBA00023209"/>
    </source>
</evidence>
<comment type="function">
    <text evidence="10">Catalyzes the reversible formation of acyl-phosphate (acyl-PO(4)) from acyl-[acyl-carrier-protein] (acyl-ACP). This enzyme utilizes acyl-ACP as fatty acyl donor, but not acyl-CoA.</text>
</comment>
<gene>
    <name evidence="10 11" type="primary">plsX</name>
    <name evidence="11" type="ORF">MOX91_00645</name>
</gene>
<name>A0ABU4WDR3_9BACT</name>
<dbReference type="HAMAP" id="MF_00019">
    <property type="entry name" value="PlsX"/>
    <property type="match status" value="1"/>
</dbReference>
<keyword evidence="4 10" id="KW-0808">Transferase</keyword>
<keyword evidence="7 10" id="KW-1208">Phospholipid metabolism</keyword>
<organism evidence="11 12">
    <name type="scientific">Intestinicryptomonas porci</name>
    <dbReference type="NCBI Taxonomy" id="2926320"/>
    <lineage>
        <taxon>Bacteria</taxon>
        <taxon>Pseudomonadati</taxon>
        <taxon>Verrucomicrobiota</taxon>
        <taxon>Opitutia</taxon>
        <taxon>Opitutales</taxon>
        <taxon>Intestinicryptomonaceae</taxon>
        <taxon>Intestinicryptomonas</taxon>
    </lineage>
</organism>
<keyword evidence="2 10" id="KW-0963">Cytoplasm</keyword>
<dbReference type="PANTHER" id="PTHR30100:SF1">
    <property type="entry name" value="PHOSPHATE ACYLTRANSFERASE"/>
    <property type="match status" value="1"/>
</dbReference>
<comment type="subcellular location">
    <subcellularLocation>
        <location evidence="10">Cytoplasm</location>
    </subcellularLocation>
    <text evidence="10">Associated with the membrane possibly through PlsY.</text>
</comment>
<proteinExistence type="inferred from homology"/>
<comment type="similarity">
    <text evidence="10">Belongs to the PlsX family.</text>
</comment>
<dbReference type="InterPro" id="IPR012281">
    <property type="entry name" value="Phospholipid_synth_PlsX-like"/>
</dbReference>
<evidence type="ECO:0000256" key="9">
    <source>
        <dbReference type="ARBA" id="ARBA00046608"/>
    </source>
</evidence>
<evidence type="ECO:0000256" key="4">
    <source>
        <dbReference type="ARBA" id="ARBA00022679"/>
    </source>
</evidence>
<evidence type="ECO:0000256" key="2">
    <source>
        <dbReference type="ARBA" id="ARBA00022490"/>
    </source>
</evidence>
<comment type="subunit">
    <text evidence="9 10">Homodimer. Probably interacts with PlsY.</text>
</comment>
<dbReference type="SUPFAM" id="SSF53659">
    <property type="entry name" value="Isocitrate/Isopropylmalate dehydrogenase-like"/>
    <property type="match status" value="1"/>
</dbReference>
<dbReference type="Gene3D" id="3.40.718.10">
    <property type="entry name" value="Isopropylmalate Dehydrogenase"/>
    <property type="match status" value="1"/>
</dbReference>
<dbReference type="Pfam" id="PF02504">
    <property type="entry name" value="FA_synthesis"/>
    <property type="match status" value="1"/>
</dbReference>
<evidence type="ECO:0000256" key="1">
    <source>
        <dbReference type="ARBA" id="ARBA00001232"/>
    </source>
</evidence>
<dbReference type="InterPro" id="IPR003664">
    <property type="entry name" value="FA_synthesis"/>
</dbReference>
<comment type="pathway">
    <text evidence="10">Lipid metabolism; phospholipid metabolism.</text>
</comment>
<comment type="catalytic activity">
    <reaction evidence="1 10">
        <text>a fatty acyl-[ACP] + phosphate = an acyl phosphate + holo-[ACP]</text>
        <dbReference type="Rhea" id="RHEA:42292"/>
        <dbReference type="Rhea" id="RHEA-COMP:9685"/>
        <dbReference type="Rhea" id="RHEA-COMP:14125"/>
        <dbReference type="ChEBI" id="CHEBI:43474"/>
        <dbReference type="ChEBI" id="CHEBI:59918"/>
        <dbReference type="ChEBI" id="CHEBI:64479"/>
        <dbReference type="ChEBI" id="CHEBI:138651"/>
        <dbReference type="EC" id="2.3.1.274"/>
    </reaction>
</comment>
<evidence type="ECO:0000256" key="8">
    <source>
        <dbReference type="ARBA" id="ARBA00024069"/>
    </source>
</evidence>
<dbReference type="NCBIfam" id="TIGR00182">
    <property type="entry name" value="plsX"/>
    <property type="match status" value="1"/>
</dbReference>
<evidence type="ECO:0000256" key="5">
    <source>
        <dbReference type="ARBA" id="ARBA00023098"/>
    </source>
</evidence>
<evidence type="ECO:0000313" key="11">
    <source>
        <dbReference type="EMBL" id="MDX8414694.1"/>
    </source>
</evidence>
<dbReference type="PANTHER" id="PTHR30100">
    <property type="entry name" value="FATTY ACID/PHOSPHOLIPID SYNTHESIS PROTEIN PLSX"/>
    <property type="match status" value="1"/>
</dbReference>
<dbReference type="PIRSF" id="PIRSF002465">
    <property type="entry name" value="Phsphlp_syn_PlsX"/>
    <property type="match status" value="1"/>
</dbReference>
<comment type="caution">
    <text evidence="11">The sequence shown here is derived from an EMBL/GenBank/DDBJ whole genome shotgun (WGS) entry which is preliminary data.</text>
</comment>
<dbReference type="EC" id="2.3.1.274" evidence="8 10"/>
<dbReference type="Proteomes" id="UP001275932">
    <property type="component" value="Unassembled WGS sequence"/>
</dbReference>
<keyword evidence="5 10" id="KW-0443">Lipid metabolism</keyword>
<dbReference type="RefSeq" id="WP_370396144.1">
    <property type="nucleotide sequence ID" value="NZ_JALBUT010000001.1"/>
</dbReference>
<sequence>MGEISSKACIAVDVMGSDRGAGAIIAGVCQALKENKGDIKIIAVGDEGEIKENLRLHGFYKDSRIEIHHASQVIEMSEKPIQAMRSKKDSSMMRAIDLAKIGAADAILSCGNTGALMAAGTIKLRTMAGIERPALGAVIPRDGKNFILVDVGANPDPRPTNMLDNAILGANYARVAGIVEEGKMPKVGLLSNGTEDGKGNMLTQNAHILLNNSKNVVNYAGLIEGFQVFQGDCDVIICDGFTGNVLLKTLEGIMKMLKGMLKEELTSNILRKFGALLSMGAFQGVKNRLPVEKFSGAPLLGLNKLIVKGHGSSDKAQVAGALGIAIKCVRRRLNESIEKDLAKIQLEAEKKKAVESETRNENE</sequence>
<keyword evidence="12" id="KW-1185">Reference proteome</keyword>
<evidence type="ECO:0000256" key="7">
    <source>
        <dbReference type="ARBA" id="ARBA00023264"/>
    </source>
</evidence>
<keyword evidence="3 10" id="KW-0444">Lipid biosynthesis</keyword>
<protein>
    <recommendedName>
        <fullName evidence="8 10">Phosphate acyltransferase</fullName>
        <ecNumber evidence="8 10">2.3.1.274</ecNumber>
    </recommendedName>
    <alternativeName>
        <fullName evidence="10">Acyl-ACP phosphotransacylase</fullName>
    </alternativeName>
    <alternativeName>
        <fullName evidence="10">Acyl-[acyl-carrier-protein]--phosphate acyltransferase</fullName>
    </alternativeName>
    <alternativeName>
        <fullName evidence="10">Phosphate-acyl-ACP acyltransferase</fullName>
    </alternativeName>
</protein>
<evidence type="ECO:0000313" key="12">
    <source>
        <dbReference type="Proteomes" id="UP001275932"/>
    </source>
</evidence>
<reference evidence="11 12" key="1">
    <citation type="submission" date="2022-03" db="EMBL/GenBank/DDBJ databases">
        <title>Novel taxa within the pig intestine.</title>
        <authorList>
            <person name="Wylensek D."/>
            <person name="Bishof K."/>
            <person name="Afrizal A."/>
            <person name="Clavel T."/>
        </authorList>
    </citation>
    <scope>NUCLEOTIDE SEQUENCE [LARGE SCALE GENOMIC DNA]</scope>
    <source>
        <strain evidence="11 12">CLA-KB-P66</strain>
    </source>
</reference>
<keyword evidence="11" id="KW-0012">Acyltransferase</keyword>